<evidence type="ECO:0000256" key="3">
    <source>
        <dbReference type="ARBA" id="ARBA00023163"/>
    </source>
</evidence>
<evidence type="ECO:0000256" key="2">
    <source>
        <dbReference type="ARBA" id="ARBA00023125"/>
    </source>
</evidence>
<name>A0A949X1B5_9CLOT</name>
<evidence type="ECO:0000259" key="4">
    <source>
        <dbReference type="PROSITE" id="PS51000"/>
    </source>
</evidence>
<proteinExistence type="predicted"/>
<dbReference type="Proteomes" id="UP000694308">
    <property type="component" value="Unassembled WGS sequence"/>
</dbReference>
<evidence type="ECO:0000313" key="5">
    <source>
        <dbReference type="EMBL" id="MBV7272014.1"/>
    </source>
</evidence>
<accession>A0A949X1B5</accession>
<dbReference type="InterPro" id="IPR050313">
    <property type="entry name" value="Carb_Metab_HTH_regulators"/>
</dbReference>
<gene>
    <name evidence="5" type="ORF">I6U48_03665</name>
</gene>
<dbReference type="InterPro" id="IPR001034">
    <property type="entry name" value="DeoR_HTH"/>
</dbReference>
<dbReference type="PANTHER" id="PTHR30363:SF44">
    <property type="entry name" value="AGA OPERON TRANSCRIPTIONAL REPRESSOR-RELATED"/>
    <property type="match status" value="1"/>
</dbReference>
<dbReference type="SMART" id="SM01134">
    <property type="entry name" value="DeoRC"/>
    <property type="match status" value="1"/>
</dbReference>
<evidence type="ECO:0000256" key="1">
    <source>
        <dbReference type="ARBA" id="ARBA00023015"/>
    </source>
</evidence>
<dbReference type="SMART" id="SM00420">
    <property type="entry name" value="HTH_DEOR"/>
    <property type="match status" value="1"/>
</dbReference>
<keyword evidence="1" id="KW-0805">Transcription regulation</keyword>
<dbReference type="InterPro" id="IPR014036">
    <property type="entry name" value="DeoR-like_C"/>
</dbReference>
<protein>
    <submittedName>
        <fullName evidence="5">DeoR/GlpR transcriptional regulator</fullName>
    </submittedName>
</protein>
<organism evidence="5 6">
    <name type="scientific">Clostridium thailandense</name>
    <dbReference type="NCBI Taxonomy" id="2794346"/>
    <lineage>
        <taxon>Bacteria</taxon>
        <taxon>Bacillati</taxon>
        <taxon>Bacillota</taxon>
        <taxon>Clostridia</taxon>
        <taxon>Eubacteriales</taxon>
        <taxon>Clostridiaceae</taxon>
        <taxon>Clostridium</taxon>
    </lineage>
</organism>
<reference evidence="5" key="1">
    <citation type="submission" date="2020-12" db="EMBL/GenBank/DDBJ databases">
        <title>Clostridium thailandense sp. nov., a novel acetogenic bacterium isolated from peat land soil in Thailand.</title>
        <authorList>
            <person name="Chaikitkaew S."/>
            <person name="Birkeland N.K."/>
        </authorList>
    </citation>
    <scope>NUCLEOTIDE SEQUENCE</scope>
    <source>
        <strain evidence="5">PL3</strain>
    </source>
</reference>
<evidence type="ECO:0000313" key="6">
    <source>
        <dbReference type="Proteomes" id="UP000694308"/>
    </source>
</evidence>
<dbReference type="PROSITE" id="PS51000">
    <property type="entry name" value="HTH_DEOR_2"/>
    <property type="match status" value="1"/>
</dbReference>
<dbReference type="PANTHER" id="PTHR30363">
    <property type="entry name" value="HTH-TYPE TRANSCRIPTIONAL REGULATOR SRLR-RELATED"/>
    <property type="match status" value="1"/>
</dbReference>
<dbReference type="GO" id="GO:0003700">
    <property type="term" value="F:DNA-binding transcription factor activity"/>
    <property type="evidence" value="ECO:0007669"/>
    <property type="project" value="InterPro"/>
</dbReference>
<sequence>MFAAERIRLIKELLTDKKHIDVSTLSSLLNVSEVTIRRDLEKLENQGFLTRTHGGAIINDESVAEDTEYDNDFEDPLVEYRKEISDIAVQLIEDNDVIILSPGPTNLQIAKKLSSKRNVTVLTNDLNIASEISNNIGNKVILPGGDLDPVTLNLFGKLTEENIRKFYVNKAFIEVDGVSLDRGYTLQNIDRTSVVKEMLGISHQKIIVCTYKAFDFIAFSQLAQISIANKLITNPQIPDNYKNYFFENNIQLFTAFNTYEGGI</sequence>
<dbReference type="AlphaFoldDB" id="A0A949X1B5"/>
<comment type="caution">
    <text evidence="5">The sequence shown here is derived from an EMBL/GenBank/DDBJ whole genome shotgun (WGS) entry which is preliminary data.</text>
</comment>
<dbReference type="GO" id="GO:0003677">
    <property type="term" value="F:DNA binding"/>
    <property type="evidence" value="ECO:0007669"/>
    <property type="project" value="UniProtKB-KW"/>
</dbReference>
<feature type="domain" description="HTH deoR-type" evidence="4">
    <location>
        <begin position="3"/>
        <end position="58"/>
    </location>
</feature>
<dbReference type="RefSeq" id="WP_218319050.1">
    <property type="nucleotide sequence ID" value="NZ_JAEEGC010000017.1"/>
</dbReference>
<dbReference type="Pfam" id="PF08220">
    <property type="entry name" value="HTH_DeoR"/>
    <property type="match status" value="1"/>
</dbReference>
<keyword evidence="3" id="KW-0804">Transcription</keyword>
<keyword evidence="2" id="KW-0238">DNA-binding</keyword>
<dbReference type="Pfam" id="PF00455">
    <property type="entry name" value="DeoRC"/>
    <property type="match status" value="1"/>
</dbReference>
<keyword evidence="6" id="KW-1185">Reference proteome</keyword>
<dbReference type="InterPro" id="IPR018356">
    <property type="entry name" value="Tscrpt_reg_HTH_DeoR_CS"/>
</dbReference>
<dbReference type="EMBL" id="JAEEGC010000017">
    <property type="protein sequence ID" value="MBV7272014.1"/>
    <property type="molecule type" value="Genomic_DNA"/>
</dbReference>
<dbReference type="PROSITE" id="PS00894">
    <property type="entry name" value="HTH_DEOR_1"/>
    <property type="match status" value="1"/>
</dbReference>